<protein>
    <submittedName>
        <fullName evidence="3">DNA replication protein</fullName>
    </submittedName>
</protein>
<dbReference type="Proteomes" id="UP001230220">
    <property type="component" value="Unassembled WGS sequence"/>
</dbReference>
<dbReference type="InterPro" id="IPR034829">
    <property type="entry name" value="DnaD-like_sf"/>
</dbReference>
<dbReference type="RefSeq" id="WP_307408577.1">
    <property type="nucleotide sequence ID" value="NZ_JAUSUR010000004.1"/>
</dbReference>
<dbReference type="InterPro" id="IPR006343">
    <property type="entry name" value="DnaB/C_C"/>
</dbReference>
<dbReference type="InterPro" id="IPR053162">
    <property type="entry name" value="DnaD"/>
</dbReference>
<dbReference type="InterPro" id="IPR036388">
    <property type="entry name" value="WH-like_DNA-bd_sf"/>
</dbReference>
<dbReference type="Pfam" id="PF07261">
    <property type="entry name" value="DnaB_2"/>
    <property type="match status" value="1"/>
</dbReference>
<dbReference type="Gene3D" id="1.10.10.10">
    <property type="entry name" value="Winged helix-like DNA-binding domain superfamily/Winged helix DNA-binding domain"/>
    <property type="match status" value="1"/>
</dbReference>
<proteinExistence type="inferred from homology"/>
<dbReference type="PANTHER" id="PTHR37293:SF6">
    <property type="entry name" value="DNA REPLICATION PROTEIN DNAD"/>
    <property type="match status" value="1"/>
</dbReference>
<evidence type="ECO:0000313" key="3">
    <source>
        <dbReference type="EMBL" id="MDQ0361663.1"/>
    </source>
</evidence>
<dbReference type="NCBIfam" id="TIGR01446">
    <property type="entry name" value="DnaD_dom"/>
    <property type="match status" value="1"/>
</dbReference>
<evidence type="ECO:0000256" key="1">
    <source>
        <dbReference type="ARBA" id="ARBA00093462"/>
    </source>
</evidence>
<organism evidence="3 4">
    <name type="scientific">Breznakia pachnodae</name>
    <dbReference type="NCBI Taxonomy" id="265178"/>
    <lineage>
        <taxon>Bacteria</taxon>
        <taxon>Bacillati</taxon>
        <taxon>Bacillota</taxon>
        <taxon>Erysipelotrichia</taxon>
        <taxon>Erysipelotrichales</taxon>
        <taxon>Erysipelotrichaceae</taxon>
        <taxon>Breznakia</taxon>
    </lineage>
</organism>
<comment type="similarity">
    <text evidence="1">Belongs to the DnaB/DnaD family.</text>
</comment>
<evidence type="ECO:0000313" key="4">
    <source>
        <dbReference type="Proteomes" id="UP001230220"/>
    </source>
</evidence>
<reference evidence="3 4" key="1">
    <citation type="submission" date="2023-07" db="EMBL/GenBank/DDBJ databases">
        <title>Genomic Encyclopedia of Type Strains, Phase IV (KMG-IV): sequencing the most valuable type-strain genomes for metagenomic binning, comparative biology and taxonomic classification.</title>
        <authorList>
            <person name="Goeker M."/>
        </authorList>
    </citation>
    <scope>NUCLEOTIDE SEQUENCE [LARGE SCALE GENOMIC DNA]</scope>
    <source>
        <strain evidence="3 4">DSM 16784</strain>
    </source>
</reference>
<dbReference type="SUPFAM" id="SSF158499">
    <property type="entry name" value="DnaD domain-like"/>
    <property type="match status" value="1"/>
</dbReference>
<comment type="caution">
    <text evidence="3">The sequence shown here is derived from an EMBL/GenBank/DDBJ whole genome shotgun (WGS) entry which is preliminary data.</text>
</comment>
<keyword evidence="4" id="KW-1185">Reference proteome</keyword>
<sequence>MELYQKTYFNHRNFILSEIEHLDVNVEEAFVLLYIDYCNEFNINFDLETCARKMKMQPTVLDGLMNHLINKGYLEIKMENRKVVYCLDQVFKVKENLDVLPTNEFQSLFDLYESEFGRPLTMSESQRLSEWMSTYELKLIEYALREAVVYETRSFDYIDVILIKWKEKKLTAHDYEEGNR</sequence>
<name>A0ABU0E435_9FIRM</name>
<feature type="domain" description="DnaB/C C-terminal" evidence="2">
    <location>
        <begin position="109"/>
        <end position="171"/>
    </location>
</feature>
<accession>A0ABU0E435</accession>
<gene>
    <name evidence="3" type="ORF">J2S15_002413</name>
</gene>
<dbReference type="EMBL" id="JAUSUR010000004">
    <property type="protein sequence ID" value="MDQ0361663.1"/>
    <property type="molecule type" value="Genomic_DNA"/>
</dbReference>
<evidence type="ECO:0000259" key="2">
    <source>
        <dbReference type="Pfam" id="PF07261"/>
    </source>
</evidence>
<dbReference type="Gene3D" id="1.10.10.630">
    <property type="entry name" value="DnaD domain-like"/>
    <property type="match status" value="1"/>
</dbReference>
<dbReference type="PANTHER" id="PTHR37293">
    <property type="entry name" value="PHAGE REPLICATION PROTEIN-RELATED"/>
    <property type="match status" value="1"/>
</dbReference>